<dbReference type="EMBL" id="JBHSWB010000001">
    <property type="protein sequence ID" value="MFC6661406.1"/>
    <property type="molecule type" value="Genomic_DNA"/>
</dbReference>
<evidence type="ECO:0000313" key="2">
    <source>
        <dbReference type="EMBL" id="MFC6661406.1"/>
    </source>
</evidence>
<gene>
    <name evidence="2" type="ORF">ACFP90_14425</name>
</gene>
<reference evidence="3" key="1">
    <citation type="journal article" date="2019" name="Int. J. Syst. Evol. Microbiol.">
        <title>The Global Catalogue of Microorganisms (GCM) 10K type strain sequencing project: providing services to taxonomists for standard genome sequencing and annotation.</title>
        <authorList>
            <consortium name="The Broad Institute Genomics Platform"/>
            <consortium name="The Broad Institute Genome Sequencing Center for Infectious Disease"/>
            <person name="Wu L."/>
            <person name="Ma J."/>
        </authorList>
    </citation>
    <scope>NUCLEOTIDE SEQUENCE [LARGE SCALE GENOMIC DNA]</scope>
    <source>
        <strain evidence="3">CCUG 63830</strain>
    </source>
</reference>
<organism evidence="2 3">
    <name type="scientific">Deinococcus multiflagellatus</name>
    <dbReference type="NCBI Taxonomy" id="1656887"/>
    <lineage>
        <taxon>Bacteria</taxon>
        <taxon>Thermotogati</taxon>
        <taxon>Deinococcota</taxon>
        <taxon>Deinococci</taxon>
        <taxon>Deinococcales</taxon>
        <taxon>Deinococcaceae</taxon>
        <taxon>Deinococcus</taxon>
    </lineage>
</organism>
<evidence type="ECO:0000313" key="3">
    <source>
        <dbReference type="Proteomes" id="UP001596317"/>
    </source>
</evidence>
<keyword evidence="1" id="KW-0732">Signal</keyword>
<dbReference type="Proteomes" id="UP001596317">
    <property type="component" value="Unassembled WGS sequence"/>
</dbReference>
<feature type="signal peptide" evidence="1">
    <location>
        <begin position="1"/>
        <end position="21"/>
    </location>
</feature>
<keyword evidence="3" id="KW-1185">Reference proteome</keyword>
<protein>
    <submittedName>
        <fullName evidence="2">Uncharacterized protein</fullName>
    </submittedName>
</protein>
<accession>A0ABW1ZKW5</accession>
<name>A0ABW1ZKW5_9DEIO</name>
<evidence type="ECO:0000256" key="1">
    <source>
        <dbReference type="SAM" id="SignalP"/>
    </source>
</evidence>
<dbReference type="RefSeq" id="WP_224610548.1">
    <property type="nucleotide sequence ID" value="NZ_JAIQXV010000015.1"/>
</dbReference>
<feature type="chain" id="PRO_5046911473" evidence="1">
    <location>
        <begin position="22"/>
        <end position="143"/>
    </location>
</feature>
<proteinExistence type="predicted"/>
<comment type="caution">
    <text evidence="2">The sequence shown here is derived from an EMBL/GenBank/DDBJ whole genome shotgun (WGS) entry which is preliminary data.</text>
</comment>
<sequence>MTTRHWSAALGLWAALGAAGAALGTAAPEALTQTVQVRAPSGRPLQVRRVACAAPGRADLAATLTLEESGPLTFQVVQLATNEEGAQVLAQGRSLPQIQPHYQRYVVQGQPLGRLTFGALLGAWRLFGLKFSWEKDTYRCTLW</sequence>